<evidence type="ECO:0000259" key="7">
    <source>
        <dbReference type="PROSITE" id="PS00434"/>
    </source>
</evidence>
<gene>
    <name evidence="8" type="ORF">RD792_012606</name>
</gene>
<evidence type="ECO:0000313" key="8">
    <source>
        <dbReference type="EMBL" id="KAK4481698.1"/>
    </source>
</evidence>
<organism evidence="8 9">
    <name type="scientific">Penstemon davidsonii</name>
    <dbReference type="NCBI Taxonomy" id="160366"/>
    <lineage>
        <taxon>Eukaryota</taxon>
        <taxon>Viridiplantae</taxon>
        <taxon>Streptophyta</taxon>
        <taxon>Embryophyta</taxon>
        <taxon>Tracheophyta</taxon>
        <taxon>Spermatophyta</taxon>
        <taxon>Magnoliopsida</taxon>
        <taxon>eudicotyledons</taxon>
        <taxon>Gunneridae</taxon>
        <taxon>Pentapetalae</taxon>
        <taxon>asterids</taxon>
        <taxon>lamiids</taxon>
        <taxon>Lamiales</taxon>
        <taxon>Plantaginaceae</taxon>
        <taxon>Cheloneae</taxon>
        <taxon>Penstemon</taxon>
    </lineage>
</organism>
<comment type="caution">
    <text evidence="8">The sequence shown here is derived from an EMBL/GenBank/DDBJ whole genome shotgun (WGS) entry which is preliminary data.</text>
</comment>
<dbReference type="InterPro" id="IPR036390">
    <property type="entry name" value="WH_DNA-bd_sf"/>
</dbReference>
<keyword evidence="3" id="KW-0238">DNA-binding</keyword>
<proteinExistence type="inferred from homology"/>
<dbReference type="PANTHER" id="PTHR10015:SF285">
    <property type="entry name" value="HEAT STRESS TRANSCRIPTION FACTOR B-3"/>
    <property type="match status" value="1"/>
</dbReference>
<protein>
    <recommendedName>
        <fullName evidence="7">HSF-type DNA-binding domain-containing protein</fullName>
    </recommendedName>
</protein>
<dbReference type="Gene3D" id="1.10.10.10">
    <property type="entry name" value="Winged helix-like DNA-binding domain superfamily/Winged helix DNA-binding domain"/>
    <property type="match status" value="1"/>
</dbReference>
<evidence type="ECO:0000256" key="2">
    <source>
        <dbReference type="ARBA" id="ARBA00023016"/>
    </source>
</evidence>
<dbReference type="PRINTS" id="PR00056">
    <property type="entry name" value="HSFDOMAIN"/>
</dbReference>
<dbReference type="InterPro" id="IPR000232">
    <property type="entry name" value="HSF_DNA-bd"/>
</dbReference>
<comment type="subcellular location">
    <subcellularLocation>
        <location evidence="1">Nucleus</location>
    </subcellularLocation>
</comment>
<evidence type="ECO:0000256" key="1">
    <source>
        <dbReference type="ARBA" id="ARBA00004123"/>
    </source>
</evidence>
<evidence type="ECO:0000256" key="3">
    <source>
        <dbReference type="ARBA" id="ARBA00023125"/>
    </source>
</evidence>
<evidence type="ECO:0000313" key="9">
    <source>
        <dbReference type="Proteomes" id="UP001291926"/>
    </source>
</evidence>
<dbReference type="SUPFAM" id="SSF46785">
    <property type="entry name" value="Winged helix' DNA-binding domain"/>
    <property type="match status" value="1"/>
</dbReference>
<keyword evidence="2" id="KW-0346">Stress response</keyword>
<comment type="similarity">
    <text evidence="5">Belongs to the HSF family.</text>
</comment>
<evidence type="ECO:0000256" key="5">
    <source>
        <dbReference type="RuleBase" id="RU004020"/>
    </source>
</evidence>
<dbReference type="Proteomes" id="UP001291926">
    <property type="component" value="Unassembled WGS sequence"/>
</dbReference>
<dbReference type="PROSITE" id="PS00434">
    <property type="entry name" value="HSF_DOMAIN"/>
    <property type="match status" value="1"/>
</dbReference>
<feature type="domain" description="HSF-type DNA-binding" evidence="7">
    <location>
        <begin position="71"/>
        <end position="95"/>
    </location>
</feature>
<dbReference type="SMART" id="SM00415">
    <property type="entry name" value="HSF"/>
    <property type="match status" value="1"/>
</dbReference>
<dbReference type="PANTHER" id="PTHR10015">
    <property type="entry name" value="HEAT SHOCK TRANSCRIPTION FACTOR"/>
    <property type="match status" value="1"/>
</dbReference>
<dbReference type="EMBL" id="JAYDYQ010002685">
    <property type="protein sequence ID" value="KAK4481698.1"/>
    <property type="molecule type" value="Genomic_DNA"/>
</dbReference>
<keyword evidence="4" id="KW-0539">Nucleus</keyword>
<dbReference type="Pfam" id="PF00447">
    <property type="entry name" value="HSF_DNA-bind"/>
    <property type="match status" value="1"/>
</dbReference>
<accession>A0ABR0CXB8</accession>
<evidence type="ECO:0000256" key="4">
    <source>
        <dbReference type="ARBA" id="ARBA00023242"/>
    </source>
</evidence>
<evidence type="ECO:0000256" key="6">
    <source>
        <dbReference type="SAM" id="MobiDB-lite"/>
    </source>
</evidence>
<name>A0ABR0CXB8_9LAMI</name>
<dbReference type="InterPro" id="IPR036388">
    <property type="entry name" value="WH-like_DNA-bd_sf"/>
</dbReference>
<feature type="compositionally biased region" description="Basic and acidic residues" evidence="6">
    <location>
        <begin position="137"/>
        <end position="147"/>
    </location>
</feature>
<feature type="region of interest" description="Disordered" evidence="6">
    <location>
        <begin position="124"/>
        <end position="155"/>
    </location>
</feature>
<sequence>MMNDSCDQIRIDDENMMMMKSSCNLVRKVPPFLLKTYMLVEDPGTDEVISWNGEGTAFVVWQPADFSRDLLPTLFKHSNFSSFVRQLNTYGFRKVATNRWEFSNDMFRKGQRDKLCQIRRRRKAKAKACSNNNTPPTKDRTISIDHSSDDDEDDEDDINIELDQICCRSSSSSSDHELLLLIHDNKKLKQENQVLSSQLALMKKKCKQLVDLVAINHGSPPNSNSHIIIEEEDQEQEEEECVDDQYQLLEEKINIINSSTTSSSDIHDQGPKLFGVRLINTSSSHQEKGITYSTKFN</sequence>
<keyword evidence="9" id="KW-1185">Reference proteome</keyword>
<reference evidence="8 9" key="1">
    <citation type="journal article" date="2023" name="bioRxiv">
        <title>Genome report: Whole genome sequence and annotation of Penstemon davidsonii.</title>
        <authorList>
            <person name="Ostevik K.L."/>
            <person name="Alabady M."/>
            <person name="Zhang M."/>
            <person name="Rausher M.D."/>
        </authorList>
    </citation>
    <scope>NUCLEOTIDE SEQUENCE [LARGE SCALE GENOMIC DNA]</scope>
    <source>
        <strain evidence="8">DNT005</strain>
        <tissue evidence="8">Whole leaf</tissue>
    </source>
</reference>